<feature type="compositionally biased region" description="Low complexity" evidence="1">
    <location>
        <begin position="405"/>
        <end position="446"/>
    </location>
</feature>
<reference evidence="2" key="2">
    <citation type="journal article" date="2023" name="IMA Fungus">
        <title>Comparative genomic study of the Penicillium genus elucidates a diverse pangenome and 15 lateral gene transfer events.</title>
        <authorList>
            <person name="Petersen C."/>
            <person name="Sorensen T."/>
            <person name="Nielsen M.R."/>
            <person name="Sondergaard T.E."/>
            <person name="Sorensen J.L."/>
            <person name="Fitzpatrick D.A."/>
            <person name="Frisvad J.C."/>
            <person name="Nielsen K.L."/>
        </authorList>
    </citation>
    <scope>NUCLEOTIDE SEQUENCE</scope>
    <source>
        <strain evidence="2">IBT 29677</strain>
    </source>
</reference>
<proteinExistence type="predicted"/>
<dbReference type="OrthoDB" id="5324692at2759"/>
<feature type="region of interest" description="Disordered" evidence="1">
    <location>
        <begin position="1"/>
        <end position="37"/>
    </location>
</feature>
<feature type="compositionally biased region" description="Polar residues" evidence="1">
    <location>
        <begin position="520"/>
        <end position="530"/>
    </location>
</feature>
<dbReference type="GeneID" id="81369527"/>
<accession>A0A9W9W3C2</accession>
<keyword evidence="3" id="KW-1185">Reference proteome</keyword>
<comment type="caution">
    <text evidence="2">The sequence shown here is derived from an EMBL/GenBank/DDBJ whole genome shotgun (WGS) entry which is preliminary data.</text>
</comment>
<feature type="compositionally biased region" description="Basic and acidic residues" evidence="1">
    <location>
        <begin position="314"/>
        <end position="335"/>
    </location>
</feature>
<name>A0A9W9W3C2_9EURO</name>
<organism evidence="2 3">
    <name type="scientific">Penicillium cosmopolitanum</name>
    <dbReference type="NCBI Taxonomy" id="1131564"/>
    <lineage>
        <taxon>Eukaryota</taxon>
        <taxon>Fungi</taxon>
        <taxon>Dikarya</taxon>
        <taxon>Ascomycota</taxon>
        <taxon>Pezizomycotina</taxon>
        <taxon>Eurotiomycetes</taxon>
        <taxon>Eurotiomycetidae</taxon>
        <taxon>Eurotiales</taxon>
        <taxon>Aspergillaceae</taxon>
        <taxon>Penicillium</taxon>
    </lineage>
</organism>
<feature type="compositionally biased region" description="Low complexity" evidence="1">
    <location>
        <begin position="148"/>
        <end position="171"/>
    </location>
</feature>
<protein>
    <submittedName>
        <fullName evidence="2">Uncharacterized protein</fullName>
    </submittedName>
</protein>
<feature type="compositionally biased region" description="Polar residues" evidence="1">
    <location>
        <begin position="1"/>
        <end position="13"/>
    </location>
</feature>
<dbReference type="AlphaFoldDB" id="A0A9W9W3C2"/>
<evidence type="ECO:0000313" key="3">
    <source>
        <dbReference type="Proteomes" id="UP001147747"/>
    </source>
</evidence>
<evidence type="ECO:0000256" key="1">
    <source>
        <dbReference type="SAM" id="MobiDB-lite"/>
    </source>
</evidence>
<feature type="compositionally biased region" description="Low complexity" evidence="1">
    <location>
        <begin position="460"/>
        <end position="473"/>
    </location>
</feature>
<dbReference type="RefSeq" id="XP_056489849.1">
    <property type="nucleotide sequence ID" value="XM_056630547.1"/>
</dbReference>
<dbReference type="EMBL" id="JAPZBU010000006">
    <property type="protein sequence ID" value="KAJ5397797.1"/>
    <property type="molecule type" value="Genomic_DNA"/>
</dbReference>
<feature type="compositionally biased region" description="Basic and acidic residues" evidence="1">
    <location>
        <begin position="223"/>
        <end position="232"/>
    </location>
</feature>
<gene>
    <name evidence="2" type="ORF">N7509_005910</name>
</gene>
<reference evidence="2" key="1">
    <citation type="submission" date="2022-12" db="EMBL/GenBank/DDBJ databases">
        <authorList>
            <person name="Petersen C."/>
        </authorList>
    </citation>
    <scope>NUCLEOTIDE SEQUENCE</scope>
    <source>
        <strain evidence="2">IBT 29677</strain>
    </source>
</reference>
<sequence>MRPSRSSVPSARNSAPIIQGNLPRRWPPRPCAEEEPASLAKELHGLSKLGQRPGVEGIRERGAVDQYPIIVGLNTAPVSTSIPPSIPNVPGLGNVSSDESSGPATPPPQAPQVPRAPPAPRVYSAPSAPAPPAPASRAPSAPGPPSRAAPVPRSQSPVRSRPQPASASSASNNFRGRPQAEVHQQPARDASTYLPRRSRSRSLSRAPIPPQEDAPVFIAPHKSRGERPERPRSPSRGPVYERTSSRPSKSSIGRSNSARYRSSAPRFGPSQRQRENSGYLSDSATIRSRNSSSSGSTTQTKPTVGQFTGLSVAERLEEKLQLRREMRERQQDHGEAASFSDTEIRPRVSRVKSLVSAGPPSVVGPIQYPPPLEPDRGPNFRTNDRPPVTRSRTTSVSAVGPPPSRSASTARKASRSGSTDDGPPATRSRAVSSASVAPPPARSASTVRKESRSALTDDGPPATRSRATSSAALAPPPSRSASMTRKASKSVSSEDVPPSLRKSSRPPASVKFQEEPISKPVSSQTITTRQPSPPQKPPAPVGLCLTPCPRSTPVAGHQDWYTLKGLTHLDICPTCMNQIAHSRYRDFFTPSLPKPSAQAVRCAFSNAWVRLAWTQMIKKQHDSLEMLYQMTRPPPGTRPCPGRTITDQTWHRVIDPDTGLYLPRFQVCGTCARKVRILMPPHRDTFHHNPEPSERVCDFVTNSPRFVQFIDLLDSAATRAELDPSRRPDTHEFLSYARRKVVLRDCRRDRPTMSTWHYIPALPELSVCEDCYDEVVWPLAKNNHSIARMFSTSMRLLPGDGPNRCREATCQLYSARVRARFRDAVLKGDFPALKSVSLRRFEAEQRFRDRRRSCLLLRRGGMIVMWR</sequence>
<dbReference type="Proteomes" id="UP001147747">
    <property type="component" value="Unassembled WGS sequence"/>
</dbReference>
<feature type="compositionally biased region" description="Pro residues" evidence="1">
    <location>
        <begin position="531"/>
        <end position="540"/>
    </location>
</feature>
<feature type="region of interest" description="Disordered" evidence="1">
    <location>
        <begin position="76"/>
        <end position="541"/>
    </location>
</feature>
<feature type="compositionally biased region" description="Basic and acidic residues" evidence="1">
    <location>
        <begin position="373"/>
        <end position="384"/>
    </location>
</feature>
<feature type="compositionally biased region" description="Low complexity" evidence="1">
    <location>
        <begin position="245"/>
        <end position="257"/>
    </location>
</feature>
<feature type="compositionally biased region" description="Polar residues" evidence="1">
    <location>
        <begin position="483"/>
        <end position="493"/>
    </location>
</feature>
<evidence type="ECO:0000313" key="2">
    <source>
        <dbReference type="EMBL" id="KAJ5397797.1"/>
    </source>
</evidence>
<feature type="compositionally biased region" description="Pro residues" evidence="1">
    <location>
        <begin position="104"/>
        <end position="120"/>
    </location>
</feature>
<feature type="compositionally biased region" description="Low complexity" evidence="1">
    <location>
        <begin position="281"/>
        <end position="303"/>
    </location>
</feature>